<dbReference type="EMBL" id="JACEGE010000019">
    <property type="protein sequence ID" value="MBA2796161.1"/>
    <property type="molecule type" value="Genomic_DNA"/>
</dbReference>
<gene>
    <name evidence="1" type="ORF">H1B29_06660</name>
    <name evidence="2" type="ORF">NCTC10924_00357</name>
</gene>
<protein>
    <submittedName>
        <fullName evidence="2">Membrane protein</fullName>
    </submittedName>
</protein>
<dbReference type="OrthoDB" id="2237629at2"/>
<dbReference type="Proteomes" id="UP000306241">
    <property type="component" value="Chromosome"/>
</dbReference>
<dbReference type="AlphaFoldDB" id="A0A4V0H2U0"/>
<reference evidence="2 3" key="1">
    <citation type="submission" date="2019-05" db="EMBL/GenBank/DDBJ databases">
        <authorList>
            <consortium name="Pathogen Informatics"/>
        </authorList>
    </citation>
    <scope>NUCLEOTIDE SEQUENCE [LARGE SCALE GENOMIC DNA]</scope>
    <source>
        <strain evidence="2 3">NCTC10924</strain>
    </source>
</reference>
<reference evidence="1 4" key="2">
    <citation type="submission" date="2020-07" db="EMBL/GenBank/DDBJ databases">
        <title>Molecular and genomic characterization of Streptococcus porcinus isolated from diseased swine in Brazil.</title>
        <authorList>
            <person name="Moreno L.Z."/>
            <person name="Matajira C.E.C."/>
            <person name="Poor A.P."/>
            <person name="Dutra M.C."/>
            <person name="Moreno A.M."/>
        </authorList>
    </citation>
    <scope>NUCLEOTIDE SEQUENCE [LARGE SCALE GENOMIC DNA]</scope>
    <source>
        <strain evidence="1 4">SP0816-2</strain>
    </source>
</reference>
<evidence type="ECO:0000313" key="3">
    <source>
        <dbReference type="Proteomes" id="UP000306241"/>
    </source>
</evidence>
<evidence type="ECO:0000313" key="2">
    <source>
        <dbReference type="EMBL" id="VTT41843.1"/>
    </source>
</evidence>
<organism evidence="2 3">
    <name type="scientific">Streptococcus porcinus</name>
    <dbReference type="NCBI Taxonomy" id="1340"/>
    <lineage>
        <taxon>Bacteria</taxon>
        <taxon>Bacillati</taxon>
        <taxon>Bacillota</taxon>
        <taxon>Bacilli</taxon>
        <taxon>Lactobacillales</taxon>
        <taxon>Streptococcaceae</taxon>
        <taxon>Streptococcus</taxon>
    </lineage>
</organism>
<name>A0A4V0H2U0_STRPO</name>
<proteinExistence type="predicted"/>
<dbReference type="EMBL" id="LR594052">
    <property type="protein sequence ID" value="VTT41843.1"/>
    <property type="molecule type" value="Genomic_DNA"/>
</dbReference>
<dbReference type="RefSeq" id="WP_003086016.1">
    <property type="nucleotide sequence ID" value="NZ_CP070236.1"/>
</dbReference>
<accession>A0A4V0H2U0</accession>
<dbReference type="Proteomes" id="UP000524462">
    <property type="component" value="Unassembled WGS sequence"/>
</dbReference>
<evidence type="ECO:0000313" key="4">
    <source>
        <dbReference type="Proteomes" id="UP000524462"/>
    </source>
</evidence>
<sequence length="141" mass="15513">MMKKMRDLKVICCFAAFILGLATFITVPQVSAEELIAPVKTETASEQTSGLMVNAQLREGQPIIDCKLVISPELAKGGEAIVQLLDSQDNVLATIPYQMQAGWQSMTAWFDMTGYKAGDYSIKTSYNGQSAQTDLIHYQLK</sequence>
<evidence type="ECO:0000313" key="1">
    <source>
        <dbReference type="EMBL" id="MBA2796161.1"/>
    </source>
</evidence>